<accession>A0A7J7M8T0</accession>
<gene>
    <name evidence="2" type="ORF">GIB67_020623</name>
</gene>
<organism evidence="2 3">
    <name type="scientific">Kingdonia uniflora</name>
    <dbReference type="NCBI Taxonomy" id="39325"/>
    <lineage>
        <taxon>Eukaryota</taxon>
        <taxon>Viridiplantae</taxon>
        <taxon>Streptophyta</taxon>
        <taxon>Embryophyta</taxon>
        <taxon>Tracheophyta</taxon>
        <taxon>Spermatophyta</taxon>
        <taxon>Magnoliopsida</taxon>
        <taxon>Ranunculales</taxon>
        <taxon>Circaeasteraceae</taxon>
        <taxon>Kingdonia</taxon>
    </lineage>
</organism>
<feature type="coiled-coil region" evidence="1">
    <location>
        <begin position="156"/>
        <end position="209"/>
    </location>
</feature>
<proteinExistence type="predicted"/>
<evidence type="ECO:0000313" key="3">
    <source>
        <dbReference type="Proteomes" id="UP000541444"/>
    </source>
</evidence>
<reference evidence="2 3" key="1">
    <citation type="journal article" date="2020" name="IScience">
        <title>Genome Sequencing of the Endangered Kingdonia uniflora (Circaeasteraceae, Ranunculales) Reveals Potential Mechanisms of Evolutionary Specialization.</title>
        <authorList>
            <person name="Sun Y."/>
            <person name="Deng T."/>
            <person name="Zhang A."/>
            <person name="Moore M.J."/>
            <person name="Landis J.B."/>
            <person name="Lin N."/>
            <person name="Zhang H."/>
            <person name="Zhang X."/>
            <person name="Huang J."/>
            <person name="Zhang X."/>
            <person name="Sun H."/>
            <person name="Wang H."/>
        </authorList>
    </citation>
    <scope>NUCLEOTIDE SEQUENCE [LARGE SCALE GENOMIC DNA]</scope>
    <source>
        <strain evidence="2">TB1705</strain>
        <tissue evidence="2">Leaf</tissue>
    </source>
</reference>
<dbReference type="AlphaFoldDB" id="A0A7J7M8T0"/>
<sequence length="253" mass="29221">MKAHMLNEVGQVVGDKSTKFSTRIREIAREHILIYFPTWKGVSNDTKMLIWKSLSNEYELPLPAKDQILIGANIAWKNKKYELRKVYDKSEDPETARTDFFLASHTCFDGSFLTPFLKAKVAEIKSNVEKNLESKHYDVDDNSHARAIIKEGKLAYKEINNKLNVVIDEVKNLKENTTREAFDWIGTCLDELEEDCQDVRDATNRCNEILYCTSEHSSKGCISERILQADPEVSENEWKRCFLENGWNGWDCA</sequence>
<evidence type="ECO:0000313" key="2">
    <source>
        <dbReference type="EMBL" id="KAF6151301.1"/>
    </source>
</evidence>
<dbReference type="Proteomes" id="UP000541444">
    <property type="component" value="Unassembled WGS sequence"/>
</dbReference>
<dbReference type="EMBL" id="JACGCM010001700">
    <property type="protein sequence ID" value="KAF6151301.1"/>
    <property type="molecule type" value="Genomic_DNA"/>
</dbReference>
<keyword evidence="1" id="KW-0175">Coiled coil</keyword>
<protein>
    <submittedName>
        <fullName evidence="2">Uncharacterized protein</fullName>
    </submittedName>
</protein>
<name>A0A7J7M8T0_9MAGN</name>
<dbReference type="OrthoDB" id="695967at2759"/>
<evidence type="ECO:0000256" key="1">
    <source>
        <dbReference type="SAM" id="Coils"/>
    </source>
</evidence>
<keyword evidence="3" id="KW-1185">Reference proteome</keyword>
<comment type="caution">
    <text evidence="2">The sequence shown here is derived from an EMBL/GenBank/DDBJ whole genome shotgun (WGS) entry which is preliminary data.</text>
</comment>